<organism evidence="2">
    <name type="scientific">Echinococcus granulosus</name>
    <name type="common">Hydatid tapeworm</name>
    <dbReference type="NCBI Taxonomy" id="6210"/>
    <lineage>
        <taxon>Eukaryota</taxon>
        <taxon>Metazoa</taxon>
        <taxon>Spiralia</taxon>
        <taxon>Lophotrochozoa</taxon>
        <taxon>Platyhelminthes</taxon>
        <taxon>Cestoda</taxon>
        <taxon>Eucestoda</taxon>
        <taxon>Cyclophyllidea</taxon>
        <taxon>Taeniidae</taxon>
        <taxon>Echinococcus</taxon>
        <taxon>Echinococcus granulosus group</taxon>
    </lineage>
</organism>
<evidence type="ECO:0000313" key="2">
    <source>
        <dbReference type="EMBL" id="CDS25044.1"/>
    </source>
</evidence>
<accession>A0A068X536</accession>
<evidence type="ECO:0000256" key="1">
    <source>
        <dbReference type="SAM" id="MobiDB-lite"/>
    </source>
</evidence>
<sequence>MILSFLHSGPVCGAGSRTDLLTCNADSAITSVSFISVAGTGTNVTKRKMPLGKEINSNLPEDEEPGEVKVKEIGNHLMENREGSAKNGLPLEKSVVN</sequence>
<reference evidence="4" key="3">
    <citation type="submission" date="2020-10" db="UniProtKB">
        <authorList>
            <consortium name="WormBaseParasite"/>
        </authorList>
    </citation>
    <scope>IDENTIFICATION</scope>
</reference>
<dbReference type="EMBL" id="LK028693">
    <property type="protein sequence ID" value="CDS25044.1"/>
    <property type="molecule type" value="Genomic_DNA"/>
</dbReference>
<dbReference type="AlphaFoldDB" id="A0A068X536"/>
<evidence type="ECO:0000313" key="4">
    <source>
        <dbReference type="WBParaSite" id="EgrG_002054900"/>
    </source>
</evidence>
<evidence type="ECO:0000313" key="3">
    <source>
        <dbReference type="Proteomes" id="UP000492820"/>
    </source>
</evidence>
<reference evidence="2" key="2">
    <citation type="submission" date="2014-06" db="EMBL/GenBank/DDBJ databases">
        <authorList>
            <person name="Aslett M."/>
        </authorList>
    </citation>
    <scope>NUCLEOTIDE SEQUENCE</scope>
</reference>
<name>A0A068X536_ECHGR</name>
<feature type="region of interest" description="Disordered" evidence="1">
    <location>
        <begin position="77"/>
        <end position="97"/>
    </location>
</feature>
<gene>
    <name evidence="2" type="ORF">EgrG_002054900</name>
</gene>
<dbReference type="Proteomes" id="UP000492820">
    <property type="component" value="Unassembled WGS sequence"/>
</dbReference>
<proteinExistence type="predicted"/>
<protein>
    <submittedName>
        <fullName evidence="2 4">Uncharacterized protein</fullName>
    </submittedName>
</protein>
<dbReference type="WBParaSite" id="EgrG_002054900">
    <property type="protein sequence ID" value="EgrG_002054900"/>
    <property type="gene ID" value="EgrG_002054900"/>
</dbReference>
<reference evidence="2 3" key="1">
    <citation type="journal article" date="2013" name="Nature">
        <title>The genomes of four tapeworm species reveal adaptations to parasitism.</title>
        <authorList>
            <person name="Tsai I.J."/>
            <person name="Zarowiecki M."/>
            <person name="Holroyd N."/>
            <person name="Garciarrubio A."/>
            <person name="Sanchez-Flores A."/>
            <person name="Brooks K.L."/>
            <person name="Tracey A."/>
            <person name="Bobes R.J."/>
            <person name="Fragoso G."/>
            <person name="Sciutto E."/>
            <person name="Aslett M."/>
            <person name="Beasley H."/>
            <person name="Bennett H.M."/>
            <person name="Cai J."/>
            <person name="Camicia F."/>
            <person name="Clark R."/>
            <person name="Cucher M."/>
            <person name="De Silva N."/>
            <person name="Day T.A."/>
            <person name="Deplazes P."/>
            <person name="Estrada K."/>
            <person name="Fernandez C."/>
            <person name="Holland P.W."/>
            <person name="Hou J."/>
            <person name="Hu S."/>
            <person name="Huckvale T."/>
            <person name="Hung S.S."/>
            <person name="Kamenetzky L."/>
            <person name="Keane J.A."/>
            <person name="Kiss F."/>
            <person name="Koziol U."/>
            <person name="Lambert O."/>
            <person name="Liu K."/>
            <person name="Luo X."/>
            <person name="Luo Y."/>
            <person name="Macchiaroli N."/>
            <person name="Nichol S."/>
            <person name="Paps J."/>
            <person name="Parkinson J."/>
            <person name="Pouchkina-Stantcheva N."/>
            <person name="Riddiford N."/>
            <person name="Rosenzvit M."/>
            <person name="Salinas G."/>
            <person name="Wasmuth J.D."/>
            <person name="Zamanian M."/>
            <person name="Zheng Y."/>
            <person name="Cai X."/>
            <person name="Soberon X."/>
            <person name="Olson P.D."/>
            <person name="Laclette J.P."/>
            <person name="Brehm K."/>
            <person name="Berriman M."/>
            <person name="Garciarrubio A."/>
            <person name="Bobes R.J."/>
            <person name="Fragoso G."/>
            <person name="Sanchez-Flores A."/>
            <person name="Estrada K."/>
            <person name="Cevallos M.A."/>
            <person name="Morett E."/>
            <person name="Gonzalez V."/>
            <person name="Portillo T."/>
            <person name="Ochoa-Leyva A."/>
            <person name="Jose M.V."/>
            <person name="Sciutto E."/>
            <person name="Landa A."/>
            <person name="Jimenez L."/>
            <person name="Valdes V."/>
            <person name="Carrero J.C."/>
            <person name="Larralde C."/>
            <person name="Morales-Montor J."/>
            <person name="Limon-Lason J."/>
            <person name="Soberon X."/>
            <person name="Laclette J.P."/>
        </authorList>
    </citation>
    <scope>NUCLEOTIDE SEQUENCE [LARGE SCALE GENOMIC DNA]</scope>
</reference>